<proteinExistence type="predicted"/>
<dbReference type="InterPro" id="IPR036259">
    <property type="entry name" value="MFS_trans_sf"/>
</dbReference>
<feature type="transmembrane region" description="Helical" evidence="6">
    <location>
        <begin position="178"/>
        <end position="196"/>
    </location>
</feature>
<accession>K1VZE8</accession>
<feature type="compositionally biased region" description="Polar residues" evidence="5">
    <location>
        <begin position="34"/>
        <end position="60"/>
    </location>
</feature>
<dbReference type="PANTHER" id="PTHR23501:SF55">
    <property type="entry name" value="SIDEROPHORE IRON TRANSPORTER, PUTATIVE (AFU_ORTHOLOGUE AFUA_3G03440)-RELATED"/>
    <property type="match status" value="1"/>
</dbReference>
<feature type="region of interest" description="Disordered" evidence="5">
    <location>
        <begin position="919"/>
        <end position="939"/>
    </location>
</feature>
<dbReference type="GO" id="GO:0005886">
    <property type="term" value="C:plasma membrane"/>
    <property type="evidence" value="ECO:0007669"/>
    <property type="project" value="TreeGrafter"/>
</dbReference>
<keyword evidence="3 6" id="KW-1133">Transmembrane helix</keyword>
<comment type="subcellular location">
    <subcellularLocation>
        <location evidence="1">Membrane</location>
        <topology evidence="1">Multi-pass membrane protein</topology>
    </subcellularLocation>
</comment>
<evidence type="ECO:0000256" key="3">
    <source>
        <dbReference type="ARBA" id="ARBA00022989"/>
    </source>
</evidence>
<feature type="transmembrane region" description="Helical" evidence="6">
    <location>
        <begin position="235"/>
        <end position="256"/>
    </location>
</feature>
<sequence>MASDQPIPLRHGEDRGLPQSDLVPVNRLRDDLDPSQSHEGQSNTVSVDAEAQTGQSTLSATGPEGGAQDKTAPPAKPWSGRALVWLMWVNCASAAFQHALLWYGKVNPSITLVNGDKKRAAAFVVADALTVCACLAMAVVLDLTGRAVGLSLAVSLASLGLLLFAVPPGIGTLSTGQVFYGVGFAGIRLVTEVLVANSTNMANRALGYASIATPWAAAPFAATAIRGKFGPNPQAVSAACIGVVLPLGSLLAAYLWHHRACDVRNAYRLHWDFEPKTFGDCRYLRRSLARTDRRCRVAVCPGAGRPIGLLSLAVHDARWKTASDEASQASQAPQGARIVCSGDTVPLSYTLWSANLHSYLQVAFNIPEGRSRQIISSCVAIDALWMLPIGSLVRRTGYYKIILIGSAPMYSLGAVLMTRAPNYDHSESRLLFALVIATLSRSSFEAVKEVALLSSADDRDAAIPFAMMSVWDKVGGMIGTTLADVLWSAVLPNGPRQYLSAEALSNPTREHPLLAQHLALAVGSPERLAVQKAYNGVQRTTLIIASAIMVLALGVALSMNNVNVLAGREASVRPAPWLRRLYRRVFRRSSSRSPHLPAPADSEADIGTELNDRGPEAPYCNEDCELGYLHHCPNLAKSFLHVHHPQSGDCFSVAVEADGTPFILYPIHPVIFTEHLRLGRPLWRLSEDVKNRHAGLGEAIARAIASAWLESGMLPIAIPDGDHPPFARFQTSETERTSDLPLGSDRLSHRISHHLAPPSLIDEFWGIQSVTPTPHNGYVSSDWPAKTKFPCEHRKPVSVSGGSDIGQEAEAEALDVFQVRMNLPADWTSRPPTYPGMLCRFCGLEERGRRCVEAQSWVHVHLGAVGMCWTFRWEAGPHRSKSRLGMAPDSPEVGLSDRQVAQLRSAIERNVSDVLGEHYGPHHSEGGSGPLGGSSLHRIEATPTGYDRAQGTGRDRSHNCGCSACSAANATLSPFHLGSHNLVDLWGLGLARGR</sequence>
<feature type="transmembrane region" description="Helical" evidence="6">
    <location>
        <begin position="148"/>
        <end position="166"/>
    </location>
</feature>
<feature type="transmembrane region" description="Helical" evidence="6">
    <location>
        <begin position="82"/>
        <end position="100"/>
    </location>
</feature>
<dbReference type="STRING" id="1220162.K1VZE8"/>
<dbReference type="Gene3D" id="1.20.1250.20">
    <property type="entry name" value="MFS general substrate transporter like domains"/>
    <property type="match status" value="1"/>
</dbReference>
<dbReference type="AlphaFoldDB" id="K1VZE8"/>
<evidence type="ECO:0000256" key="1">
    <source>
        <dbReference type="ARBA" id="ARBA00004141"/>
    </source>
</evidence>
<dbReference type="eggNOG" id="KOG0254">
    <property type="taxonomic scope" value="Eukaryota"/>
</dbReference>
<name>K1VZE8_TRIAC</name>
<keyword evidence="2 6" id="KW-0812">Transmembrane</keyword>
<dbReference type="EMBL" id="AMBO01000185">
    <property type="protein sequence ID" value="EKD04952.1"/>
    <property type="molecule type" value="Genomic_DNA"/>
</dbReference>
<evidence type="ECO:0000256" key="2">
    <source>
        <dbReference type="ARBA" id="ARBA00022692"/>
    </source>
</evidence>
<keyword evidence="4 6" id="KW-0472">Membrane</keyword>
<dbReference type="Proteomes" id="UP000006757">
    <property type="component" value="Unassembled WGS sequence"/>
</dbReference>
<dbReference type="GO" id="GO:0022857">
    <property type="term" value="F:transmembrane transporter activity"/>
    <property type="evidence" value="ECO:0007669"/>
    <property type="project" value="TreeGrafter"/>
</dbReference>
<dbReference type="InParanoid" id="K1VZE8"/>
<gene>
    <name evidence="7" type="ORF">A1Q2_00752</name>
</gene>
<keyword evidence="8" id="KW-1185">Reference proteome</keyword>
<evidence type="ECO:0000313" key="7">
    <source>
        <dbReference type="EMBL" id="EKD04952.1"/>
    </source>
</evidence>
<feature type="region of interest" description="Disordered" evidence="5">
    <location>
        <begin position="591"/>
        <end position="610"/>
    </location>
</feature>
<feature type="region of interest" description="Disordered" evidence="5">
    <location>
        <begin position="1"/>
        <end position="75"/>
    </location>
</feature>
<feature type="transmembrane region" description="Helical" evidence="6">
    <location>
        <begin position="208"/>
        <end position="229"/>
    </location>
</feature>
<protein>
    <recommendedName>
        <fullName evidence="9">Major facilitator superfamily (MFS) profile domain-containing protein</fullName>
    </recommendedName>
</protein>
<evidence type="ECO:0000256" key="4">
    <source>
        <dbReference type="ARBA" id="ARBA00023136"/>
    </source>
</evidence>
<organism evidence="7 8">
    <name type="scientific">Trichosporon asahii var. asahii (strain CBS 8904)</name>
    <name type="common">Yeast</name>
    <dbReference type="NCBI Taxonomy" id="1220162"/>
    <lineage>
        <taxon>Eukaryota</taxon>
        <taxon>Fungi</taxon>
        <taxon>Dikarya</taxon>
        <taxon>Basidiomycota</taxon>
        <taxon>Agaricomycotina</taxon>
        <taxon>Tremellomycetes</taxon>
        <taxon>Trichosporonales</taxon>
        <taxon>Trichosporonaceae</taxon>
        <taxon>Trichosporon</taxon>
    </lineage>
</organism>
<evidence type="ECO:0000256" key="5">
    <source>
        <dbReference type="SAM" id="MobiDB-lite"/>
    </source>
</evidence>
<dbReference type="HOGENOM" id="CLU_289053_0_0_1"/>
<evidence type="ECO:0000313" key="8">
    <source>
        <dbReference type="Proteomes" id="UP000006757"/>
    </source>
</evidence>
<evidence type="ECO:0008006" key="9">
    <source>
        <dbReference type="Google" id="ProtNLM"/>
    </source>
</evidence>
<dbReference type="PANTHER" id="PTHR23501">
    <property type="entry name" value="MAJOR FACILITATOR SUPERFAMILY"/>
    <property type="match status" value="1"/>
</dbReference>
<feature type="transmembrane region" description="Helical" evidence="6">
    <location>
        <begin position="541"/>
        <end position="559"/>
    </location>
</feature>
<feature type="transmembrane region" description="Helical" evidence="6">
    <location>
        <begin position="120"/>
        <end position="141"/>
    </location>
</feature>
<comment type="caution">
    <text evidence="7">The sequence shown here is derived from an EMBL/GenBank/DDBJ whole genome shotgun (WGS) entry which is preliminary data.</text>
</comment>
<dbReference type="SUPFAM" id="SSF103473">
    <property type="entry name" value="MFS general substrate transporter"/>
    <property type="match status" value="1"/>
</dbReference>
<evidence type="ECO:0000256" key="6">
    <source>
        <dbReference type="SAM" id="Phobius"/>
    </source>
</evidence>
<reference evidence="7 8" key="1">
    <citation type="journal article" date="2012" name="Eukaryot. Cell">
        <title>Genome sequence of the Trichosporon asahii environmental strain CBS 8904.</title>
        <authorList>
            <person name="Yang R.Y."/>
            <person name="Li H.T."/>
            <person name="Zhu H."/>
            <person name="Zhou G.P."/>
            <person name="Wang M."/>
            <person name="Wang L."/>
        </authorList>
    </citation>
    <scope>NUCLEOTIDE SEQUENCE [LARGE SCALE GENOMIC DNA]</scope>
    <source>
        <strain evidence="7 8">CBS 8904</strain>
    </source>
</reference>